<evidence type="ECO:0000313" key="6">
    <source>
        <dbReference type="EMBL" id="MBB3955326.1"/>
    </source>
</evidence>
<keyword evidence="3 5" id="KW-1133">Transmembrane helix</keyword>
<dbReference type="EMBL" id="JACIDX010000008">
    <property type="protein sequence ID" value="MBB3955326.1"/>
    <property type="molecule type" value="Genomic_DNA"/>
</dbReference>
<gene>
    <name evidence="6" type="ORF">GGR38_002280</name>
</gene>
<evidence type="ECO:0008006" key="8">
    <source>
        <dbReference type="Google" id="ProtNLM"/>
    </source>
</evidence>
<dbReference type="RefSeq" id="WP_183625565.1">
    <property type="nucleotide sequence ID" value="NZ_JACIDX010000008.1"/>
</dbReference>
<evidence type="ECO:0000256" key="4">
    <source>
        <dbReference type="ARBA" id="ARBA00023136"/>
    </source>
</evidence>
<comment type="caution">
    <text evidence="6">The sequence shown here is derived from an EMBL/GenBank/DDBJ whole genome shotgun (WGS) entry which is preliminary data.</text>
</comment>
<organism evidence="6 7">
    <name type="scientific">Novosphingobium sediminicola</name>
    <dbReference type="NCBI Taxonomy" id="563162"/>
    <lineage>
        <taxon>Bacteria</taxon>
        <taxon>Pseudomonadati</taxon>
        <taxon>Pseudomonadota</taxon>
        <taxon>Alphaproteobacteria</taxon>
        <taxon>Sphingomonadales</taxon>
        <taxon>Sphingomonadaceae</taxon>
        <taxon>Novosphingobium</taxon>
    </lineage>
</organism>
<reference evidence="6 7" key="1">
    <citation type="submission" date="2020-08" db="EMBL/GenBank/DDBJ databases">
        <title>Genomic Encyclopedia of Type Strains, Phase IV (KMG-IV): sequencing the most valuable type-strain genomes for metagenomic binning, comparative biology and taxonomic classification.</title>
        <authorList>
            <person name="Goeker M."/>
        </authorList>
    </citation>
    <scope>NUCLEOTIDE SEQUENCE [LARGE SCALE GENOMIC DNA]</scope>
    <source>
        <strain evidence="6 7">DSM 27057</strain>
    </source>
</reference>
<evidence type="ECO:0000313" key="7">
    <source>
        <dbReference type="Proteomes" id="UP000548867"/>
    </source>
</evidence>
<dbReference type="InterPro" id="IPR012451">
    <property type="entry name" value="DUF1656"/>
</dbReference>
<keyword evidence="7" id="KW-1185">Reference proteome</keyword>
<name>A0A7W6CLT4_9SPHN</name>
<keyword evidence="2 5" id="KW-0812">Transmembrane</keyword>
<sequence length="76" mass="8590">MSAEYILGGIYIDAAPVHGSIALLIALLLHRLLIAIRFYRFVWHPVLFDTAMFILVWALVTLWLPPLVPSLLHSPL</sequence>
<accession>A0A7W6CLT4</accession>
<protein>
    <recommendedName>
        <fullName evidence="8">DUF1656 domain-containing protein</fullName>
    </recommendedName>
</protein>
<proteinExistence type="predicted"/>
<dbReference type="Pfam" id="PF07869">
    <property type="entry name" value="DUF1656"/>
    <property type="match status" value="1"/>
</dbReference>
<dbReference type="Proteomes" id="UP000548867">
    <property type="component" value="Unassembled WGS sequence"/>
</dbReference>
<keyword evidence="1" id="KW-1003">Cell membrane</keyword>
<feature type="transmembrane region" description="Helical" evidence="5">
    <location>
        <begin position="6"/>
        <end position="29"/>
    </location>
</feature>
<evidence type="ECO:0000256" key="1">
    <source>
        <dbReference type="ARBA" id="ARBA00022475"/>
    </source>
</evidence>
<evidence type="ECO:0000256" key="3">
    <source>
        <dbReference type="ARBA" id="ARBA00022989"/>
    </source>
</evidence>
<evidence type="ECO:0000256" key="2">
    <source>
        <dbReference type="ARBA" id="ARBA00022692"/>
    </source>
</evidence>
<feature type="transmembrane region" description="Helical" evidence="5">
    <location>
        <begin position="41"/>
        <end position="64"/>
    </location>
</feature>
<evidence type="ECO:0000256" key="5">
    <source>
        <dbReference type="SAM" id="Phobius"/>
    </source>
</evidence>
<dbReference type="AlphaFoldDB" id="A0A7W6CLT4"/>
<keyword evidence="4 5" id="KW-0472">Membrane</keyword>